<evidence type="ECO:0000313" key="2">
    <source>
        <dbReference type="EMBL" id="WAR23646.1"/>
    </source>
</evidence>
<feature type="region of interest" description="Disordered" evidence="1">
    <location>
        <begin position="1"/>
        <end position="26"/>
    </location>
</feature>
<protein>
    <submittedName>
        <fullName evidence="2">IMSP1-like protein</fullName>
    </submittedName>
</protein>
<organism evidence="2 3">
    <name type="scientific">Mya arenaria</name>
    <name type="common">Soft-shell clam</name>
    <dbReference type="NCBI Taxonomy" id="6604"/>
    <lineage>
        <taxon>Eukaryota</taxon>
        <taxon>Metazoa</taxon>
        <taxon>Spiralia</taxon>
        <taxon>Lophotrochozoa</taxon>
        <taxon>Mollusca</taxon>
        <taxon>Bivalvia</taxon>
        <taxon>Autobranchia</taxon>
        <taxon>Heteroconchia</taxon>
        <taxon>Euheterodonta</taxon>
        <taxon>Imparidentia</taxon>
        <taxon>Neoheterodontei</taxon>
        <taxon>Myida</taxon>
        <taxon>Myoidea</taxon>
        <taxon>Myidae</taxon>
        <taxon>Mya</taxon>
    </lineage>
</organism>
<accession>A0ABY7FSE9</accession>
<reference evidence="2" key="1">
    <citation type="submission" date="2022-11" db="EMBL/GenBank/DDBJ databases">
        <title>Centuries of genome instability and evolution in soft-shell clam transmissible cancer (bioRxiv).</title>
        <authorList>
            <person name="Hart S.F.M."/>
            <person name="Yonemitsu M.A."/>
            <person name="Giersch R.M."/>
            <person name="Beal B.F."/>
            <person name="Arriagada G."/>
            <person name="Davis B.W."/>
            <person name="Ostrander E.A."/>
            <person name="Goff S.P."/>
            <person name="Metzger M.J."/>
        </authorList>
    </citation>
    <scope>NUCLEOTIDE SEQUENCE</scope>
    <source>
        <strain evidence="2">MELC-2E11</strain>
        <tissue evidence="2">Siphon/mantle</tissue>
    </source>
</reference>
<evidence type="ECO:0000256" key="1">
    <source>
        <dbReference type="SAM" id="MobiDB-lite"/>
    </source>
</evidence>
<proteinExistence type="predicted"/>
<name>A0ABY7FSE9_MYAAR</name>
<gene>
    <name evidence="2" type="ORF">MAR_037315</name>
</gene>
<dbReference type="EMBL" id="CP111024">
    <property type="protein sequence ID" value="WAR23646.1"/>
    <property type="molecule type" value="Genomic_DNA"/>
</dbReference>
<keyword evidence="3" id="KW-1185">Reference proteome</keyword>
<sequence>MEVGGGGRGRDVGVGGGGRDVGVGGGGPGIVVDQDLYQMPAYNPSPWNDDEHVLEHNNCYNYATNKVTNTFAQPGRASHYKPVGPIKADVVRKECYSDGYKKRQDGGQPSKNQNTGPVALVFWPNADGSMHDFHFFRMDSNKMWSHKPGSTKVKNTDNARQLINDPQTAAISPYDFVCYLGNNAKVNIN</sequence>
<dbReference type="Proteomes" id="UP001164746">
    <property type="component" value="Chromosome 13"/>
</dbReference>
<evidence type="ECO:0000313" key="3">
    <source>
        <dbReference type="Proteomes" id="UP001164746"/>
    </source>
</evidence>